<accession>A0A1Y2AKA5</accession>
<dbReference type="InterPro" id="IPR024752">
    <property type="entry name" value="Myb/SANT-like_dom"/>
</dbReference>
<evidence type="ECO:0000313" key="3">
    <source>
        <dbReference type="EMBL" id="ORY22385.1"/>
    </source>
</evidence>
<sequence>MSAPTSPNRKRSAHWTEDDTALLVDLLLRHKDTGRTSDNGFKPEVWKEAAGMLQRTVVLGGPKTAEACKGRWQRLQRDFKAVREMEIIPGFRFDRSTWKLEASAEIWASQTKTDQQRLQKVHLPMYDSVSILCSGEYSNSVRGRVKPRSSANSVSESSLLAMSTGSSSAPSQVHTQGSGEMATQQIPSAMQQHDHARLPNGAPLLTHMASDMQGQAALGSQLVMGELTQAGIADGMMQWGTGDEDADGEYNAAVYTMPDGSQQFFTMSSGSKRHYFDPSFLTTQSASSNSRPHPQHIAIPTVHPVPTTHALTAPAHSAHDPSAAPNHPGTQPASEQSSPIKRPRTSISSTRAPAARDLAYPMALPTNASTSSSSSTTNPPGPTRSPEFTHSSSSTNLIDPTLLSPTTTTHLFASGAGSTSFKNQQNHHHHHHQPQNQTQPPQQLQASYFPSTTTSPSPTVLAAEIAAAGLNEAQRRTQALVRLQKETHLTDEEVVQIMEEFERNVATADTYLAIEGSREGLRRLWLGGLLRRRKTSTG</sequence>
<dbReference type="Proteomes" id="UP000193986">
    <property type="component" value="Unassembled WGS sequence"/>
</dbReference>
<feature type="region of interest" description="Disordered" evidence="1">
    <location>
        <begin position="141"/>
        <end position="175"/>
    </location>
</feature>
<evidence type="ECO:0000259" key="2">
    <source>
        <dbReference type="PROSITE" id="PS50090"/>
    </source>
</evidence>
<feature type="domain" description="Myb-like" evidence="2">
    <location>
        <begin position="7"/>
        <end position="76"/>
    </location>
</feature>
<dbReference type="InterPro" id="IPR001005">
    <property type="entry name" value="SANT/Myb"/>
</dbReference>
<dbReference type="AlphaFoldDB" id="A0A1Y2AKA5"/>
<feature type="compositionally biased region" description="Polar residues" evidence="1">
    <location>
        <begin position="329"/>
        <end position="351"/>
    </location>
</feature>
<feature type="compositionally biased region" description="Low complexity" evidence="1">
    <location>
        <begin position="149"/>
        <end position="169"/>
    </location>
</feature>
<feature type="compositionally biased region" description="Low complexity" evidence="1">
    <location>
        <begin position="365"/>
        <end position="378"/>
    </location>
</feature>
<feature type="compositionally biased region" description="Polar residues" evidence="1">
    <location>
        <begin position="388"/>
        <end position="398"/>
    </location>
</feature>
<dbReference type="PROSITE" id="PS50090">
    <property type="entry name" value="MYB_LIKE"/>
    <property type="match status" value="1"/>
</dbReference>
<keyword evidence="4" id="KW-1185">Reference proteome</keyword>
<feature type="compositionally biased region" description="Low complexity" evidence="1">
    <location>
        <begin position="313"/>
        <end position="328"/>
    </location>
</feature>
<dbReference type="Pfam" id="PF12776">
    <property type="entry name" value="Myb_DNA-bind_3"/>
    <property type="match status" value="1"/>
</dbReference>
<dbReference type="PANTHER" id="PTHR46929:SF3">
    <property type="entry name" value="MYB_SANT-LIKE DOMAIN-CONTAINING PROTEIN"/>
    <property type="match status" value="1"/>
</dbReference>
<organism evidence="3 4">
    <name type="scientific">Naematelia encephala</name>
    <dbReference type="NCBI Taxonomy" id="71784"/>
    <lineage>
        <taxon>Eukaryota</taxon>
        <taxon>Fungi</taxon>
        <taxon>Dikarya</taxon>
        <taxon>Basidiomycota</taxon>
        <taxon>Agaricomycotina</taxon>
        <taxon>Tremellomycetes</taxon>
        <taxon>Tremellales</taxon>
        <taxon>Naemateliaceae</taxon>
        <taxon>Naematelia</taxon>
    </lineage>
</organism>
<dbReference type="STRING" id="71784.A0A1Y2AKA5"/>
<dbReference type="InParanoid" id="A0A1Y2AKA5"/>
<dbReference type="PANTHER" id="PTHR46929">
    <property type="entry name" value="EXPRESSED PROTEIN"/>
    <property type="match status" value="1"/>
</dbReference>
<feature type="region of interest" description="Disordered" evidence="1">
    <location>
        <begin position="312"/>
        <end position="456"/>
    </location>
</feature>
<evidence type="ECO:0000256" key="1">
    <source>
        <dbReference type="SAM" id="MobiDB-lite"/>
    </source>
</evidence>
<evidence type="ECO:0000313" key="4">
    <source>
        <dbReference type="Proteomes" id="UP000193986"/>
    </source>
</evidence>
<dbReference type="OrthoDB" id="2930561at2759"/>
<protein>
    <recommendedName>
        <fullName evidence="2">Myb-like domain-containing protein</fullName>
    </recommendedName>
</protein>
<name>A0A1Y2AKA5_9TREE</name>
<dbReference type="EMBL" id="MCFC01000094">
    <property type="protein sequence ID" value="ORY22385.1"/>
    <property type="molecule type" value="Genomic_DNA"/>
</dbReference>
<reference evidence="3 4" key="1">
    <citation type="submission" date="2016-07" db="EMBL/GenBank/DDBJ databases">
        <title>Pervasive Adenine N6-methylation of Active Genes in Fungi.</title>
        <authorList>
            <consortium name="DOE Joint Genome Institute"/>
            <person name="Mondo S.J."/>
            <person name="Dannebaum R.O."/>
            <person name="Kuo R.C."/>
            <person name="Labutti K."/>
            <person name="Haridas S."/>
            <person name="Kuo A."/>
            <person name="Salamov A."/>
            <person name="Ahrendt S.R."/>
            <person name="Lipzen A."/>
            <person name="Sullivan W."/>
            <person name="Andreopoulos W.B."/>
            <person name="Clum A."/>
            <person name="Lindquist E."/>
            <person name="Daum C."/>
            <person name="Ramamoorthy G.K."/>
            <person name="Gryganskyi A."/>
            <person name="Culley D."/>
            <person name="Magnuson J.K."/>
            <person name="James T.Y."/>
            <person name="O'Malley M.A."/>
            <person name="Stajich J.E."/>
            <person name="Spatafora J.W."/>
            <person name="Visel A."/>
            <person name="Grigoriev I.V."/>
        </authorList>
    </citation>
    <scope>NUCLEOTIDE SEQUENCE [LARGE SCALE GENOMIC DNA]</scope>
    <source>
        <strain evidence="3 4">68-887.2</strain>
    </source>
</reference>
<proteinExistence type="predicted"/>
<comment type="caution">
    <text evidence="3">The sequence shown here is derived from an EMBL/GenBank/DDBJ whole genome shotgun (WGS) entry which is preliminary data.</text>
</comment>
<feature type="compositionally biased region" description="Low complexity" evidence="1">
    <location>
        <begin position="400"/>
        <end position="409"/>
    </location>
</feature>
<feature type="compositionally biased region" description="Low complexity" evidence="1">
    <location>
        <begin position="434"/>
        <end position="443"/>
    </location>
</feature>
<gene>
    <name evidence="3" type="ORF">BCR39DRAFT_562349</name>
</gene>